<evidence type="ECO:0000256" key="1">
    <source>
        <dbReference type="ARBA" id="ARBA00010982"/>
    </source>
</evidence>
<comment type="similarity">
    <text evidence="1">Belongs to the thiolase-like superfamily. Thiolase family.</text>
</comment>
<dbReference type="eggNOG" id="COG0183">
    <property type="taxonomic scope" value="Bacteria"/>
</dbReference>
<dbReference type="EMBL" id="CP008947">
    <property type="protein sequence ID" value="AII07529.1"/>
    <property type="molecule type" value="Genomic_DNA"/>
</dbReference>
<gene>
    <name evidence="5" type="ORF">EP51_23885</name>
</gene>
<organism evidence="5 6">
    <name type="scientific">Rhodococcus opacus</name>
    <name type="common">Nocardia opaca</name>
    <dbReference type="NCBI Taxonomy" id="37919"/>
    <lineage>
        <taxon>Bacteria</taxon>
        <taxon>Bacillati</taxon>
        <taxon>Actinomycetota</taxon>
        <taxon>Actinomycetes</taxon>
        <taxon>Mycobacteriales</taxon>
        <taxon>Nocardiaceae</taxon>
        <taxon>Rhodococcus</taxon>
    </lineage>
</organism>
<dbReference type="AlphaFoldDB" id="A0A076EW12"/>
<evidence type="ECO:0000256" key="2">
    <source>
        <dbReference type="ARBA" id="ARBA00022679"/>
    </source>
</evidence>
<dbReference type="SUPFAM" id="SSF53901">
    <property type="entry name" value="Thiolase-like"/>
    <property type="match status" value="1"/>
</dbReference>
<evidence type="ECO:0000313" key="6">
    <source>
        <dbReference type="Proteomes" id="UP000028488"/>
    </source>
</evidence>
<evidence type="ECO:0000259" key="4">
    <source>
        <dbReference type="Pfam" id="PF02803"/>
    </source>
</evidence>
<dbReference type="Gene3D" id="3.40.47.10">
    <property type="match status" value="2"/>
</dbReference>
<dbReference type="PANTHER" id="PTHR18919">
    <property type="entry name" value="ACETYL-COA C-ACYLTRANSFERASE"/>
    <property type="match status" value="1"/>
</dbReference>
<evidence type="ECO:0000313" key="5">
    <source>
        <dbReference type="EMBL" id="AII07529.1"/>
    </source>
</evidence>
<name>A0A076EW12_RHOOP</name>
<evidence type="ECO:0000256" key="3">
    <source>
        <dbReference type="ARBA" id="ARBA00023315"/>
    </source>
</evidence>
<dbReference type="InterPro" id="IPR016039">
    <property type="entry name" value="Thiolase-like"/>
</dbReference>
<keyword evidence="2" id="KW-0808">Transferase</keyword>
<protein>
    <recommendedName>
        <fullName evidence="4">Thiolase C-terminal domain-containing protein</fullName>
    </recommendedName>
</protein>
<dbReference type="InterPro" id="IPR020617">
    <property type="entry name" value="Thiolase_C"/>
</dbReference>
<sequence>MTLPMPACAATRAHRRASDRVCPLDDGAGAAAVMSDTKAQQRDLTPLARIVSTGGGASALGHPFGTTGTRITGTSINSLVHQDKQFCITPVRVGGGRGMAMALERLS</sequence>
<dbReference type="PANTHER" id="PTHR18919:SF134">
    <property type="entry name" value="BETA-KETOACYL COA THIOLASE FADA3-RELATED"/>
    <property type="match status" value="1"/>
</dbReference>
<feature type="domain" description="Thiolase C-terminal" evidence="4">
    <location>
        <begin position="40"/>
        <end position="105"/>
    </location>
</feature>
<dbReference type="Proteomes" id="UP000028488">
    <property type="component" value="Chromosome"/>
</dbReference>
<proteinExistence type="inferred from homology"/>
<dbReference type="GO" id="GO:0016747">
    <property type="term" value="F:acyltransferase activity, transferring groups other than amino-acyl groups"/>
    <property type="evidence" value="ECO:0007669"/>
    <property type="project" value="InterPro"/>
</dbReference>
<accession>A0A076EW12</accession>
<keyword evidence="3" id="KW-0012">Acyltransferase</keyword>
<dbReference type="Pfam" id="PF02803">
    <property type="entry name" value="Thiolase_C"/>
    <property type="match status" value="1"/>
</dbReference>
<reference evidence="5 6" key="1">
    <citation type="submission" date="2014-07" db="EMBL/GenBank/DDBJ databases">
        <title>Genome Sequence of Rhodococcus opacus Strain R7, a Biodegrader of Mono- and Polycyclic Aromatic Hydrocarbons.</title>
        <authorList>
            <person name="Di Gennaro P."/>
            <person name="Zampolli J."/>
            <person name="Presti I."/>
            <person name="Cappelletti M."/>
            <person name="D'Ursi P."/>
            <person name="Orro A."/>
            <person name="Mezzelani A."/>
            <person name="Milanesi L."/>
        </authorList>
    </citation>
    <scope>NUCLEOTIDE SEQUENCE [LARGE SCALE GENOMIC DNA]</scope>
    <source>
        <strain evidence="5 6">R7</strain>
    </source>
</reference>